<feature type="domain" description="Protein export membrane protein SecD/SecF C-terminal" evidence="10">
    <location>
        <begin position="234"/>
        <end position="406"/>
    </location>
</feature>
<dbReference type="Pfam" id="PF21760">
    <property type="entry name" value="SecD_1st"/>
    <property type="match status" value="1"/>
</dbReference>
<protein>
    <recommendedName>
        <fullName evidence="9">Protein translocase subunit SecD</fullName>
    </recommendedName>
</protein>
<evidence type="ECO:0000256" key="5">
    <source>
        <dbReference type="ARBA" id="ARBA00022927"/>
    </source>
</evidence>
<comment type="function">
    <text evidence="9">Part of the Sec protein translocase complex. Interacts with the SecYEG preprotein conducting channel. SecDF uses the proton motive force (PMF) to complete protein translocation after the ATP-dependent function of SecA.</text>
</comment>
<sequence>MQTRNIIKFFVAVVIILAAFFTLVFPPAKSMRQGTVLPFAVVKPFPDSIKQGLDLQGGTHIVLEAEDSPGAPVTEDSLKRAVSIIERRINEMGLTEPLVQQEGAKRIIVELPGEKNPEKAIETIGKTAVMEFKDENGDTHLTGKDLKTAKEEIDNGHKNVVAIEFTDEGAKKFADLTGANVGHHIAILLDGKVLTNPVVNEPITGGKAVITGSKTLEEAKNLAVLLRSGALPVKLKVMEVRTIGPSLGQDSKMKSEKAFTIGIILIMIFLIAVYRIAGIVANLALLVYVVILLGLLKYLDATLTLPGIAGIILSMGFAVDANILIFERFKEEVLIGKSLRSSMEAGFKRAFSTILDANVSVMIAAIVLMVMGSGTVKGFAVNLALGIIVSMFTAIVISRSLLTWFINTGLVSNPRWYGLNRPVPEHLKKGGRK</sequence>
<evidence type="ECO:0000313" key="13">
    <source>
        <dbReference type="EMBL" id="EGL42333.1"/>
    </source>
</evidence>
<dbReference type="Proteomes" id="UP000004018">
    <property type="component" value="Unassembled WGS sequence"/>
</dbReference>
<dbReference type="Gene3D" id="1.20.1640.10">
    <property type="entry name" value="Multidrug efflux transporter AcrB transmembrane domain"/>
    <property type="match status" value="1"/>
</dbReference>
<keyword evidence="2 9" id="KW-0813">Transport</keyword>
<dbReference type="InterPro" id="IPR055344">
    <property type="entry name" value="SecD_SecF_C_bact"/>
</dbReference>
<feature type="transmembrane region" description="Helical" evidence="9">
    <location>
        <begin position="347"/>
        <end position="371"/>
    </location>
</feature>
<dbReference type="EMBL" id="AFIJ01000004">
    <property type="protein sequence ID" value="EGL42333.1"/>
    <property type="molecule type" value="Genomic_DNA"/>
</dbReference>
<evidence type="ECO:0000256" key="9">
    <source>
        <dbReference type="HAMAP-Rule" id="MF_01463"/>
    </source>
</evidence>
<keyword evidence="4 9" id="KW-0812">Transmembrane</keyword>
<comment type="subunit">
    <text evidence="9">Forms a complex with SecF. Part of the essential Sec protein translocation apparatus which comprises SecA, SecYEG and auxiliary proteins SecDF. Other proteins may also be involved.</text>
</comment>
<reference evidence="13 14" key="1">
    <citation type="submission" date="2011-04" db="EMBL/GenBank/DDBJ databases">
        <authorList>
            <person name="Harkins D.M."/>
            <person name="Madupu R."/>
            <person name="Durkin A.S."/>
            <person name="Torralba M."/>
            <person name="Methe B."/>
            <person name="Sutton G.G."/>
            <person name="Nelson K.E."/>
        </authorList>
    </citation>
    <scope>NUCLEOTIDE SEQUENCE [LARGE SCALE GENOMIC DNA]</scope>
    <source>
        <strain evidence="13 14">UPII 199-6</strain>
    </source>
</reference>
<keyword evidence="7 9" id="KW-0811">Translocation</keyword>
<dbReference type="SUPFAM" id="SSF82866">
    <property type="entry name" value="Multidrug efflux transporter AcrB transmembrane domain"/>
    <property type="match status" value="1"/>
</dbReference>
<gene>
    <name evidence="9 13" type="primary">secD</name>
    <name evidence="13" type="ORF">HMPREF1039_0776</name>
</gene>
<proteinExistence type="inferred from homology"/>
<dbReference type="InterPro" id="IPR048634">
    <property type="entry name" value="SecD_SecF_C"/>
</dbReference>
<evidence type="ECO:0000259" key="12">
    <source>
        <dbReference type="Pfam" id="PF22599"/>
    </source>
</evidence>
<keyword evidence="8 9" id="KW-0472">Membrane</keyword>
<dbReference type="Pfam" id="PF07549">
    <property type="entry name" value="Sec_GG"/>
    <property type="match status" value="1"/>
</dbReference>
<evidence type="ECO:0000256" key="6">
    <source>
        <dbReference type="ARBA" id="ARBA00022989"/>
    </source>
</evidence>
<dbReference type="InterPro" id="IPR022646">
    <property type="entry name" value="SecD/SecF_CS"/>
</dbReference>
<dbReference type="InterPro" id="IPR048631">
    <property type="entry name" value="SecD_1st"/>
</dbReference>
<comment type="caution">
    <text evidence="13">The sequence shown here is derived from an EMBL/GenBank/DDBJ whole genome shotgun (WGS) entry which is preliminary data.</text>
</comment>
<dbReference type="PANTHER" id="PTHR30081">
    <property type="entry name" value="PROTEIN-EXPORT MEMBRANE PROTEIN SEC"/>
    <property type="match status" value="1"/>
</dbReference>
<evidence type="ECO:0000259" key="10">
    <source>
        <dbReference type="Pfam" id="PF02355"/>
    </source>
</evidence>
<evidence type="ECO:0000256" key="2">
    <source>
        <dbReference type="ARBA" id="ARBA00022448"/>
    </source>
</evidence>
<evidence type="ECO:0000256" key="4">
    <source>
        <dbReference type="ARBA" id="ARBA00022692"/>
    </source>
</evidence>
<name>A0ABP2L6D3_9FIRM</name>
<dbReference type="InterPro" id="IPR005791">
    <property type="entry name" value="SecD"/>
</dbReference>
<dbReference type="Pfam" id="PF02355">
    <property type="entry name" value="SecD_SecF_C"/>
    <property type="match status" value="1"/>
</dbReference>
<feature type="transmembrane region" description="Helical" evidence="9">
    <location>
        <begin position="303"/>
        <end position="326"/>
    </location>
</feature>
<evidence type="ECO:0000256" key="7">
    <source>
        <dbReference type="ARBA" id="ARBA00023010"/>
    </source>
</evidence>
<feature type="transmembrane region" description="Helical" evidence="9">
    <location>
        <begin position="258"/>
        <end position="291"/>
    </location>
</feature>
<comment type="similarity">
    <text evidence="9">Belongs to the SecD/SecF family. SecD subfamily.</text>
</comment>
<feature type="transmembrane region" description="Helical" evidence="9">
    <location>
        <begin position="6"/>
        <end position="25"/>
    </location>
</feature>
<comment type="caution">
    <text evidence="9">Lacks conserved residue(s) required for the propagation of feature annotation.</text>
</comment>
<dbReference type="NCBIfam" id="TIGR01129">
    <property type="entry name" value="secD"/>
    <property type="match status" value="1"/>
</dbReference>
<dbReference type="InterPro" id="IPR054384">
    <property type="entry name" value="SecDF_P1_head"/>
</dbReference>
<dbReference type="HAMAP" id="MF_01463_B">
    <property type="entry name" value="SecD_B"/>
    <property type="match status" value="1"/>
</dbReference>
<keyword evidence="14" id="KW-1185">Reference proteome</keyword>
<dbReference type="Pfam" id="PF22599">
    <property type="entry name" value="SecDF_P1_head"/>
    <property type="match status" value="1"/>
</dbReference>
<accession>A0ABP2L6D3</accession>
<evidence type="ECO:0000256" key="1">
    <source>
        <dbReference type="ARBA" id="ARBA00004651"/>
    </source>
</evidence>
<feature type="domain" description="Protein translocase subunit SecDF P1" evidence="11">
    <location>
        <begin position="79"/>
        <end position="136"/>
    </location>
</feature>
<feature type="transmembrane region" description="Helical" evidence="9">
    <location>
        <begin position="383"/>
        <end position="406"/>
    </location>
</feature>
<dbReference type="PANTHER" id="PTHR30081:SF1">
    <property type="entry name" value="PROTEIN TRANSLOCASE SUBUNIT SECD"/>
    <property type="match status" value="1"/>
</dbReference>
<dbReference type="Gene3D" id="3.30.70.3220">
    <property type="match status" value="1"/>
</dbReference>
<evidence type="ECO:0000313" key="14">
    <source>
        <dbReference type="Proteomes" id="UP000004018"/>
    </source>
</evidence>
<evidence type="ECO:0000256" key="8">
    <source>
        <dbReference type="ARBA" id="ARBA00023136"/>
    </source>
</evidence>
<keyword evidence="3 9" id="KW-1003">Cell membrane</keyword>
<evidence type="ECO:0000259" key="11">
    <source>
        <dbReference type="Pfam" id="PF21760"/>
    </source>
</evidence>
<dbReference type="NCBIfam" id="TIGR00916">
    <property type="entry name" value="2A0604s01"/>
    <property type="match status" value="1"/>
</dbReference>
<keyword evidence="5 9" id="KW-0653">Protein transport</keyword>
<evidence type="ECO:0000256" key="3">
    <source>
        <dbReference type="ARBA" id="ARBA00022475"/>
    </source>
</evidence>
<comment type="subcellular location">
    <subcellularLocation>
        <location evidence="1 9">Cell membrane</location>
        <topology evidence="1 9">Multi-pass membrane protein</topology>
    </subcellularLocation>
</comment>
<organism evidence="13 14">
    <name type="scientific">Megasphaera lornae</name>
    <dbReference type="NCBI Taxonomy" id="1000568"/>
    <lineage>
        <taxon>Bacteria</taxon>
        <taxon>Bacillati</taxon>
        <taxon>Bacillota</taxon>
        <taxon>Negativicutes</taxon>
        <taxon>Veillonellales</taxon>
        <taxon>Veillonellaceae</taxon>
        <taxon>Megasphaera</taxon>
    </lineage>
</organism>
<keyword evidence="6 9" id="KW-1133">Transmembrane helix</keyword>
<dbReference type="InterPro" id="IPR022813">
    <property type="entry name" value="SecD/SecF_arch_bac"/>
</dbReference>
<feature type="domain" description="SecDF P1 head subdomain" evidence="12">
    <location>
        <begin position="138"/>
        <end position="233"/>
    </location>
</feature>
<dbReference type="RefSeq" id="WP_007390340.1">
    <property type="nucleotide sequence ID" value="NZ_AFIJ01000004.1"/>
</dbReference>